<reference evidence="3 4" key="1">
    <citation type="journal article" date="2015" name="Int. J. Syst. Evol. Microbiol.">
        <title>Carboxylicivirga linearis sp. nov., isolated from a sea cucumber culture pond.</title>
        <authorList>
            <person name="Wang F.Q."/>
            <person name="Zhou Y.X."/>
            <person name="Lin X.Z."/>
            <person name="Chen G.J."/>
            <person name="Du Z.J."/>
        </authorList>
    </citation>
    <scope>NUCLEOTIDE SEQUENCE [LARGE SCALE GENOMIC DNA]</scope>
    <source>
        <strain evidence="3 4">FB218</strain>
    </source>
</reference>
<evidence type="ECO:0000313" key="4">
    <source>
        <dbReference type="Proteomes" id="UP000708576"/>
    </source>
</evidence>
<dbReference type="EMBL" id="JAGUCO010000004">
    <property type="protein sequence ID" value="MBS2098380.1"/>
    <property type="molecule type" value="Genomic_DNA"/>
</dbReference>
<evidence type="ECO:0008006" key="5">
    <source>
        <dbReference type="Google" id="ProtNLM"/>
    </source>
</evidence>
<gene>
    <name evidence="3" type="ORF">KEM10_08825</name>
</gene>
<evidence type="ECO:0000313" key="3">
    <source>
        <dbReference type="EMBL" id="MBS2098380.1"/>
    </source>
</evidence>
<organism evidence="3 4">
    <name type="scientific">Carboxylicivirga linearis</name>
    <dbReference type="NCBI Taxonomy" id="1628157"/>
    <lineage>
        <taxon>Bacteria</taxon>
        <taxon>Pseudomonadati</taxon>
        <taxon>Bacteroidota</taxon>
        <taxon>Bacteroidia</taxon>
        <taxon>Marinilabiliales</taxon>
        <taxon>Marinilabiliaceae</taxon>
        <taxon>Carboxylicivirga</taxon>
    </lineage>
</organism>
<feature type="region of interest" description="Disordered" evidence="2">
    <location>
        <begin position="20"/>
        <end position="39"/>
    </location>
</feature>
<protein>
    <recommendedName>
        <fullName evidence="5">Lipoprotein</fullName>
    </recommendedName>
</protein>
<accession>A0ABS5JU01</accession>
<keyword evidence="1" id="KW-0175">Coiled coil</keyword>
<feature type="coiled-coil region" evidence="1">
    <location>
        <begin position="39"/>
        <end position="73"/>
    </location>
</feature>
<sequence length="75" mass="8180">MKKILLLTAVVAFTLAACGEKKKKDSGSSEETTTKQEVIDKAEAVADTLQVNLEEAAQDIKETTEKLDQALKELE</sequence>
<keyword evidence="4" id="KW-1185">Reference proteome</keyword>
<evidence type="ECO:0000256" key="1">
    <source>
        <dbReference type="SAM" id="Coils"/>
    </source>
</evidence>
<dbReference type="Proteomes" id="UP000708576">
    <property type="component" value="Unassembled WGS sequence"/>
</dbReference>
<dbReference type="PROSITE" id="PS51257">
    <property type="entry name" value="PROKAR_LIPOPROTEIN"/>
    <property type="match status" value="1"/>
</dbReference>
<evidence type="ECO:0000256" key="2">
    <source>
        <dbReference type="SAM" id="MobiDB-lite"/>
    </source>
</evidence>
<name>A0ABS5JU01_9BACT</name>
<comment type="caution">
    <text evidence="3">The sequence shown here is derived from an EMBL/GenBank/DDBJ whole genome shotgun (WGS) entry which is preliminary data.</text>
</comment>
<dbReference type="RefSeq" id="WP_212215621.1">
    <property type="nucleotide sequence ID" value="NZ_JAGUCO010000004.1"/>
</dbReference>
<proteinExistence type="predicted"/>